<sequence length="70" mass="8038">MTTKRSKSRLAGELGLFVQQYARKAHALDPNDRKYDRKLEKKMKQLSPFELSELLSDAGEEPGEQRGDED</sequence>
<dbReference type="OrthoDB" id="8779738at2"/>
<proteinExistence type="predicted"/>
<gene>
    <name evidence="2" type="ORF">D1Y85_12050</name>
</gene>
<dbReference type="EMBL" id="RQIS01000007">
    <property type="protein sequence ID" value="RQH06597.1"/>
    <property type="molecule type" value="Genomic_DNA"/>
</dbReference>
<dbReference type="AlphaFoldDB" id="A0A3N6NDL0"/>
<keyword evidence="3" id="KW-1185">Reference proteome</keyword>
<evidence type="ECO:0000256" key="1">
    <source>
        <dbReference type="SAM" id="MobiDB-lite"/>
    </source>
</evidence>
<dbReference type="RefSeq" id="WP_124151274.1">
    <property type="nucleotide sequence ID" value="NZ_RQIS01000007.1"/>
</dbReference>
<comment type="caution">
    <text evidence="2">The sequence shown here is derived from an EMBL/GenBank/DDBJ whole genome shotgun (WGS) entry which is preliminary data.</text>
</comment>
<organism evidence="2 3">
    <name type="scientific">Paraburkholderia dinghuensis</name>
    <dbReference type="NCBI Taxonomy" id="2305225"/>
    <lineage>
        <taxon>Bacteria</taxon>
        <taxon>Pseudomonadati</taxon>
        <taxon>Pseudomonadota</taxon>
        <taxon>Betaproteobacteria</taxon>
        <taxon>Burkholderiales</taxon>
        <taxon>Burkholderiaceae</taxon>
        <taxon>Paraburkholderia</taxon>
    </lineage>
</organism>
<name>A0A3N6NDL0_9BURK</name>
<evidence type="ECO:0000313" key="3">
    <source>
        <dbReference type="Proteomes" id="UP000272778"/>
    </source>
</evidence>
<reference evidence="2 3" key="1">
    <citation type="submission" date="2018-11" db="EMBL/GenBank/DDBJ databases">
        <title>Paraburkholderia sp. DHOA04, isolated from soil.</title>
        <authorList>
            <person name="Gao Z.-H."/>
            <person name="Qiu L.-H."/>
            <person name="Fu J.-C."/>
        </authorList>
    </citation>
    <scope>NUCLEOTIDE SEQUENCE [LARGE SCALE GENOMIC DNA]</scope>
    <source>
        <strain evidence="2 3">DHOA04</strain>
    </source>
</reference>
<dbReference type="Proteomes" id="UP000272778">
    <property type="component" value="Unassembled WGS sequence"/>
</dbReference>
<protein>
    <submittedName>
        <fullName evidence="2">Uncharacterized protein</fullName>
    </submittedName>
</protein>
<feature type="region of interest" description="Disordered" evidence="1">
    <location>
        <begin position="46"/>
        <end position="70"/>
    </location>
</feature>
<accession>A0A3N6NDL0</accession>
<evidence type="ECO:0000313" key="2">
    <source>
        <dbReference type="EMBL" id="RQH06597.1"/>
    </source>
</evidence>